<dbReference type="AlphaFoldDB" id="A0A0A1UW84"/>
<dbReference type="eggNOG" id="ENOG502QYFF">
    <property type="taxonomic scope" value="Eukaryota"/>
</dbReference>
<evidence type="ECO:0000313" key="1">
    <source>
        <dbReference type="EMBL" id="EXV01850.1"/>
    </source>
</evidence>
<dbReference type="OrthoDB" id="4937353at2759"/>
<name>A0A0A1UW84_9HYPO</name>
<dbReference type="EMBL" id="JELW01000006">
    <property type="protein sequence ID" value="EXV01850.1"/>
    <property type="molecule type" value="Genomic_DNA"/>
</dbReference>
<dbReference type="Proteomes" id="UP000030151">
    <property type="component" value="Unassembled WGS sequence"/>
</dbReference>
<protein>
    <submittedName>
        <fullName evidence="1">Uncharacterized protein</fullName>
    </submittedName>
</protein>
<accession>A0A0A1UW84</accession>
<comment type="caution">
    <text evidence="1">The sequence shown here is derived from an EMBL/GenBank/DDBJ whole genome shotgun (WGS) entry which is preliminary data.</text>
</comment>
<reference evidence="1 2" key="1">
    <citation type="submission" date="2014-02" db="EMBL/GenBank/DDBJ databases">
        <title>The genome sequence of the entomopathogenic fungus Metarhizium robertsii ARSEF 2575.</title>
        <authorList>
            <person name="Giuliano Garisto Donzelli B."/>
            <person name="Roe B.A."/>
            <person name="Macmil S.L."/>
            <person name="Krasnoff S.B."/>
            <person name="Gibson D.M."/>
        </authorList>
    </citation>
    <scope>NUCLEOTIDE SEQUENCE [LARGE SCALE GENOMIC DNA]</scope>
    <source>
        <strain evidence="1 2">ARSEF 2575</strain>
    </source>
</reference>
<gene>
    <name evidence="1" type="ORF">X797_004685</name>
</gene>
<sequence>MSVQTKSDLSNLAEALTCLLRVSTGKELQHLVDEHPFLDELTATSSSERGSEMKHLKGALTEFLTSGNVFLKAVEQFLLAHRYQNLAAYMATDSTLGSYFLRLLDAALKKYKSKTCLEDSGDQRYPAVDFGSILNQVQGLQLDQDLLHEIQDVVVKRSEMRPPASRITWSAIVHSRGPIHFKDSEVQDMLKTIEPKTPRISEQLFKRLVGKKNEIHRDVIESMTAGFVFVDHGYFRVWNQIGENLRQLCYLTGANIASSTTDTPWIIPALRAAVDSRTGALAITQGIIQQQSIEIHNQQQVITSLIFRSLMEQIPPVGMDKKSATSRWQGFWDKAVKVAEAKDDERNPEHPLRGILTPQLKNRGREMYGTLSFGIHNYRDCAFFVDSTTFTALDSKILKALTPAGTSINEDGTVDWVAERKRYGVE</sequence>
<dbReference type="HOGENOM" id="CLU_053007_0_0_1"/>
<evidence type="ECO:0000313" key="2">
    <source>
        <dbReference type="Proteomes" id="UP000030151"/>
    </source>
</evidence>
<organism evidence="1 2">
    <name type="scientific">Metarhizium robertsii</name>
    <dbReference type="NCBI Taxonomy" id="568076"/>
    <lineage>
        <taxon>Eukaryota</taxon>
        <taxon>Fungi</taxon>
        <taxon>Dikarya</taxon>
        <taxon>Ascomycota</taxon>
        <taxon>Pezizomycotina</taxon>
        <taxon>Sordariomycetes</taxon>
        <taxon>Hypocreomycetidae</taxon>
        <taxon>Hypocreales</taxon>
        <taxon>Clavicipitaceae</taxon>
        <taxon>Metarhizium</taxon>
    </lineage>
</organism>
<proteinExistence type="predicted"/>